<dbReference type="Proteomes" id="UP000435304">
    <property type="component" value="Unassembled WGS sequence"/>
</dbReference>
<dbReference type="Pfam" id="PF02875">
    <property type="entry name" value="Mur_ligase_C"/>
    <property type="match status" value="1"/>
</dbReference>
<proteinExistence type="inferred from homology"/>
<evidence type="ECO:0000256" key="8">
    <source>
        <dbReference type="ARBA" id="ARBA00023306"/>
    </source>
</evidence>
<keyword evidence="2 10" id="KW-0436">Ligase</keyword>
<dbReference type="NCBIfam" id="TIGR01143">
    <property type="entry name" value="murF"/>
    <property type="match status" value="1"/>
</dbReference>
<dbReference type="Gene3D" id="3.40.1390.10">
    <property type="entry name" value="MurE/MurF, N-terminal domain"/>
    <property type="match status" value="1"/>
</dbReference>
<keyword evidence="4 10" id="KW-0547">Nucleotide-binding</keyword>
<dbReference type="PANTHER" id="PTHR43024:SF1">
    <property type="entry name" value="UDP-N-ACETYLMURAMOYL-TRIPEPTIDE--D-ALANYL-D-ALANINE LIGASE"/>
    <property type="match status" value="1"/>
</dbReference>
<dbReference type="GO" id="GO:0051301">
    <property type="term" value="P:cell division"/>
    <property type="evidence" value="ECO:0007669"/>
    <property type="project" value="UniProtKB-KW"/>
</dbReference>
<dbReference type="InterPro" id="IPR051046">
    <property type="entry name" value="MurCDEF_CellWall_CoF430Synth"/>
</dbReference>
<accession>A0A6A9UX33</accession>
<dbReference type="SUPFAM" id="SSF63418">
    <property type="entry name" value="MurE/MurF N-terminal domain"/>
    <property type="match status" value="1"/>
</dbReference>
<evidence type="ECO:0000256" key="3">
    <source>
        <dbReference type="ARBA" id="ARBA00022618"/>
    </source>
</evidence>
<dbReference type="Gene3D" id="3.90.190.20">
    <property type="entry name" value="Mur ligase, C-terminal domain"/>
    <property type="match status" value="1"/>
</dbReference>
<organism evidence="15 16">
    <name type="scientific">Auraticoccus cholistanensis</name>
    <dbReference type="NCBI Taxonomy" id="2656650"/>
    <lineage>
        <taxon>Bacteria</taxon>
        <taxon>Bacillati</taxon>
        <taxon>Actinomycetota</taxon>
        <taxon>Actinomycetes</taxon>
        <taxon>Propionibacteriales</taxon>
        <taxon>Propionibacteriaceae</taxon>
        <taxon>Auraticoccus</taxon>
    </lineage>
</organism>
<evidence type="ECO:0000256" key="6">
    <source>
        <dbReference type="ARBA" id="ARBA00022960"/>
    </source>
</evidence>
<dbReference type="PANTHER" id="PTHR43024">
    <property type="entry name" value="UDP-N-ACETYLMURAMOYL-TRIPEPTIDE--D-ALANYL-D-ALANINE LIGASE"/>
    <property type="match status" value="1"/>
</dbReference>
<dbReference type="InterPro" id="IPR035911">
    <property type="entry name" value="MurE/MurF_N"/>
</dbReference>
<reference evidence="15 16" key="1">
    <citation type="submission" date="2019-12" db="EMBL/GenBank/DDBJ databases">
        <title>Auraticoccus cholistani sp. nov., an actinomycete isolated from soil of Cholistan desert.</title>
        <authorList>
            <person name="Cheema M.T."/>
        </authorList>
    </citation>
    <scope>NUCLEOTIDE SEQUENCE [LARGE SCALE GENOMIC DNA]</scope>
    <source>
        <strain evidence="15 16">F435</strain>
    </source>
</reference>
<feature type="binding site" evidence="10">
    <location>
        <begin position="119"/>
        <end position="125"/>
    </location>
    <ligand>
        <name>ATP</name>
        <dbReference type="ChEBI" id="CHEBI:30616"/>
    </ligand>
</feature>
<feature type="domain" description="Mur ligase central" evidence="14">
    <location>
        <begin position="117"/>
        <end position="313"/>
    </location>
</feature>
<keyword evidence="9 10" id="KW-0961">Cell wall biogenesis/degradation</keyword>
<dbReference type="GO" id="GO:0047480">
    <property type="term" value="F:UDP-N-acetylmuramoyl-tripeptide-D-alanyl-D-alanine ligase activity"/>
    <property type="evidence" value="ECO:0007669"/>
    <property type="project" value="UniProtKB-UniRule"/>
</dbReference>
<dbReference type="InterPro" id="IPR013221">
    <property type="entry name" value="Mur_ligase_cen"/>
</dbReference>
<evidence type="ECO:0000256" key="1">
    <source>
        <dbReference type="ARBA" id="ARBA00022490"/>
    </source>
</evidence>
<gene>
    <name evidence="10 15" type="primary">murF</name>
    <name evidence="15" type="ORF">GC722_14885</name>
</gene>
<dbReference type="HAMAP" id="MF_02019">
    <property type="entry name" value="MurF"/>
    <property type="match status" value="1"/>
</dbReference>
<feature type="domain" description="Mur ligase C-terminal" evidence="13">
    <location>
        <begin position="337"/>
        <end position="472"/>
    </location>
</feature>
<dbReference type="Pfam" id="PF01225">
    <property type="entry name" value="Mur_ligase"/>
    <property type="match status" value="1"/>
</dbReference>
<dbReference type="GO" id="GO:0071555">
    <property type="term" value="P:cell wall organization"/>
    <property type="evidence" value="ECO:0007669"/>
    <property type="project" value="UniProtKB-KW"/>
</dbReference>
<dbReference type="InterPro" id="IPR000713">
    <property type="entry name" value="Mur_ligase_N"/>
</dbReference>
<comment type="pathway">
    <text evidence="10 11">Cell wall biogenesis; peptidoglycan biosynthesis.</text>
</comment>
<keyword evidence="16" id="KW-1185">Reference proteome</keyword>
<evidence type="ECO:0000256" key="7">
    <source>
        <dbReference type="ARBA" id="ARBA00022984"/>
    </source>
</evidence>
<evidence type="ECO:0000256" key="2">
    <source>
        <dbReference type="ARBA" id="ARBA00022598"/>
    </source>
</evidence>
<evidence type="ECO:0000256" key="5">
    <source>
        <dbReference type="ARBA" id="ARBA00022840"/>
    </source>
</evidence>
<keyword evidence="6 10" id="KW-0133">Cell shape</keyword>
<dbReference type="InterPro" id="IPR004101">
    <property type="entry name" value="Mur_ligase_C"/>
</dbReference>
<sequence>MAVVRRRSVDELAEQVGGRVVWPEGREPADGGRLSVGPDVVTDSRRATPGALFVALPGEHADGHDYVLAAAAAGAVAVLGSRPTELPTVVVDDVAAGLGRLGRAVVLGTPGLTVVGITGSSGKTSTKDLLAQVLEDAGPCVSPPNSLNTEVGVPLTATRVEDGTRYLVSEMGARGIGHIRYLCQLTPPHVGVVLNVGTAHLGEFGDRDAVATAKGELVESLPASGWAVLNADDHRVLGMRERTSAQISLFAVDARPPAADRQVWAEQVAPAGAGRYRFLLRCADELGERSAPVTLAGLGRHQVANAVAAAAAALAVGVGLAEVAASLSAAGPRSHWRMELTERPDGVLVLNDAYNANPDSMRAALAAATELVTESRTRHPGARLVAVLGDMLELGEVAQQEHRALGALAAAAGAELVAIGAHADDLAAGFAEGADSAPGDAAATVLGTRDEVVALLTGRLSPGDVVLVKASRACELQTVASALARGGSTPPTGEST</sequence>
<dbReference type="GO" id="GO:0005524">
    <property type="term" value="F:ATP binding"/>
    <property type="evidence" value="ECO:0007669"/>
    <property type="project" value="UniProtKB-UniRule"/>
</dbReference>
<evidence type="ECO:0000256" key="10">
    <source>
        <dbReference type="HAMAP-Rule" id="MF_02019"/>
    </source>
</evidence>
<comment type="catalytic activity">
    <reaction evidence="10 11">
        <text>D-alanyl-D-alanine + UDP-N-acetyl-alpha-D-muramoyl-L-alanyl-gamma-D-glutamyl-meso-2,6-diaminopimelate + ATP = UDP-N-acetyl-alpha-D-muramoyl-L-alanyl-gamma-D-glutamyl-meso-2,6-diaminopimeloyl-D-alanyl-D-alanine + ADP + phosphate + H(+)</text>
        <dbReference type="Rhea" id="RHEA:28374"/>
        <dbReference type="ChEBI" id="CHEBI:15378"/>
        <dbReference type="ChEBI" id="CHEBI:30616"/>
        <dbReference type="ChEBI" id="CHEBI:43474"/>
        <dbReference type="ChEBI" id="CHEBI:57822"/>
        <dbReference type="ChEBI" id="CHEBI:61386"/>
        <dbReference type="ChEBI" id="CHEBI:83905"/>
        <dbReference type="ChEBI" id="CHEBI:456216"/>
        <dbReference type="EC" id="6.3.2.10"/>
    </reaction>
</comment>
<evidence type="ECO:0000313" key="15">
    <source>
        <dbReference type="EMBL" id="MVA77298.1"/>
    </source>
</evidence>
<dbReference type="SUPFAM" id="SSF53244">
    <property type="entry name" value="MurD-like peptide ligases, peptide-binding domain"/>
    <property type="match status" value="1"/>
</dbReference>
<comment type="caution">
    <text evidence="15">The sequence shown here is derived from an EMBL/GenBank/DDBJ whole genome shotgun (WGS) entry which is preliminary data.</text>
</comment>
<dbReference type="InterPro" id="IPR036565">
    <property type="entry name" value="Mur-like_cat_sf"/>
</dbReference>
<dbReference type="InterPro" id="IPR005863">
    <property type="entry name" value="UDP-N-AcMur_synth"/>
</dbReference>
<evidence type="ECO:0000259" key="13">
    <source>
        <dbReference type="Pfam" id="PF02875"/>
    </source>
</evidence>
<protein>
    <recommendedName>
        <fullName evidence="10 11">UDP-N-acetylmuramoyl-tripeptide--D-alanyl-D-alanine ligase</fullName>
        <ecNumber evidence="10 11">6.3.2.10</ecNumber>
    </recommendedName>
    <alternativeName>
        <fullName evidence="10">D-alanyl-D-alanine-adding enzyme</fullName>
    </alternativeName>
</protein>
<evidence type="ECO:0000313" key="16">
    <source>
        <dbReference type="Proteomes" id="UP000435304"/>
    </source>
</evidence>
<keyword evidence="1 10" id="KW-0963">Cytoplasm</keyword>
<comment type="similarity">
    <text evidence="10">Belongs to the MurCDEF family. MurF subfamily.</text>
</comment>
<feature type="domain" description="Mur ligase N-terminal catalytic" evidence="12">
    <location>
        <begin position="41"/>
        <end position="91"/>
    </location>
</feature>
<name>A0A6A9UX33_9ACTN</name>
<evidence type="ECO:0000259" key="14">
    <source>
        <dbReference type="Pfam" id="PF08245"/>
    </source>
</evidence>
<dbReference type="GO" id="GO:0009252">
    <property type="term" value="P:peptidoglycan biosynthetic process"/>
    <property type="evidence" value="ECO:0007669"/>
    <property type="project" value="UniProtKB-UniRule"/>
</dbReference>
<dbReference type="InterPro" id="IPR036615">
    <property type="entry name" value="Mur_ligase_C_dom_sf"/>
</dbReference>
<dbReference type="GO" id="GO:0005737">
    <property type="term" value="C:cytoplasm"/>
    <property type="evidence" value="ECO:0007669"/>
    <property type="project" value="UniProtKB-SubCell"/>
</dbReference>
<evidence type="ECO:0000256" key="4">
    <source>
        <dbReference type="ARBA" id="ARBA00022741"/>
    </source>
</evidence>
<keyword evidence="7 10" id="KW-0573">Peptidoglycan synthesis</keyword>
<keyword evidence="5 10" id="KW-0067">ATP-binding</keyword>
<comment type="subcellular location">
    <subcellularLocation>
        <location evidence="10 11">Cytoplasm</location>
    </subcellularLocation>
</comment>
<comment type="function">
    <text evidence="10 11">Involved in cell wall formation. Catalyzes the final step in the synthesis of UDP-N-acetylmuramoyl-pentapeptide, the precursor of murein.</text>
</comment>
<dbReference type="Gene3D" id="3.40.1190.10">
    <property type="entry name" value="Mur-like, catalytic domain"/>
    <property type="match status" value="1"/>
</dbReference>
<keyword evidence="3 10" id="KW-0132">Cell division</keyword>
<dbReference type="SUPFAM" id="SSF53623">
    <property type="entry name" value="MurD-like peptide ligases, catalytic domain"/>
    <property type="match status" value="1"/>
</dbReference>
<dbReference type="EC" id="6.3.2.10" evidence="10 11"/>
<evidence type="ECO:0000256" key="11">
    <source>
        <dbReference type="RuleBase" id="RU004136"/>
    </source>
</evidence>
<evidence type="ECO:0000259" key="12">
    <source>
        <dbReference type="Pfam" id="PF01225"/>
    </source>
</evidence>
<dbReference type="AlphaFoldDB" id="A0A6A9UX33"/>
<dbReference type="GO" id="GO:0008360">
    <property type="term" value="P:regulation of cell shape"/>
    <property type="evidence" value="ECO:0007669"/>
    <property type="project" value="UniProtKB-KW"/>
</dbReference>
<dbReference type="EMBL" id="WPCU01000010">
    <property type="protein sequence ID" value="MVA77298.1"/>
    <property type="molecule type" value="Genomic_DNA"/>
</dbReference>
<dbReference type="UniPathway" id="UPA00219"/>
<dbReference type="Pfam" id="PF08245">
    <property type="entry name" value="Mur_ligase_M"/>
    <property type="match status" value="1"/>
</dbReference>
<evidence type="ECO:0000256" key="9">
    <source>
        <dbReference type="ARBA" id="ARBA00023316"/>
    </source>
</evidence>
<keyword evidence="8 10" id="KW-0131">Cell cycle</keyword>